<dbReference type="InterPro" id="IPR036397">
    <property type="entry name" value="RNaseH_sf"/>
</dbReference>
<feature type="domain" description="Exonuclease" evidence="1">
    <location>
        <begin position="5"/>
        <end position="198"/>
    </location>
</feature>
<accession>A0ABR9CMV7</accession>
<keyword evidence="2" id="KW-0269">Exonuclease</keyword>
<keyword evidence="2" id="KW-0540">Nuclease</keyword>
<dbReference type="SMART" id="SM00479">
    <property type="entry name" value="EXOIII"/>
    <property type="match status" value="1"/>
</dbReference>
<evidence type="ECO:0000313" key="3">
    <source>
        <dbReference type="Proteomes" id="UP000632063"/>
    </source>
</evidence>
<dbReference type="Gene3D" id="3.30.420.10">
    <property type="entry name" value="Ribonuclease H-like superfamily/Ribonuclease H"/>
    <property type="match status" value="1"/>
</dbReference>
<dbReference type="EMBL" id="JACYXI010000006">
    <property type="protein sequence ID" value="MBD8892170.1"/>
    <property type="molecule type" value="Genomic_DNA"/>
</dbReference>
<dbReference type="RefSeq" id="WP_192148289.1">
    <property type="nucleotide sequence ID" value="NZ_JACYXI010000006.1"/>
</dbReference>
<keyword evidence="2" id="KW-0378">Hydrolase</keyword>
<comment type="caution">
    <text evidence="2">The sequence shown here is derived from an EMBL/GenBank/DDBJ whole genome shotgun (WGS) entry which is preliminary data.</text>
</comment>
<sequence length="205" mass="22818">MAPKHIVVFDCEWLAEANSYQRLWCSPDDPDPMVVQIGAVKLSLEPPYPVLDTLRLHILPKDRMGQPVPLPDFLIGLTGITEDTLKREGLPLDQALTALETFADGGSFWSWGKDEFYLMAISCFIAGLAPPLPATRFFNAASLMTKAGMPEEDRERTRSSGLTHYFQLDIPELPAHDGLNDALGIALSLQHLLRNERLRLADFCA</sequence>
<protein>
    <submittedName>
        <fullName evidence="2">Exonuclease</fullName>
    </submittedName>
</protein>
<organism evidence="2 3">
    <name type="scientific">Roseibium litorale</name>
    <dbReference type="NCBI Taxonomy" id="2803841"/>
    <lineage>
        <taxon>Bacteria</taxon>
        <taxon>Pseudomonadati</taxon>
        <taxon>Pseudomonadota</taxon>
        <taxon>Alphaproteobacteria</taxon>
        <taxon>Hyphomicrobiales</taxon>
        <taxon>Stappiaceae</taxon>
        <taxon>Roseibium</taxon>
    </lineage>
</organism>
<evidence type="ECO:0000259" key="1">
    <source>
        <dbReference type="SMART" id="SM00479"/>
    </source>
</evidence>
<dbReference type="SUPFAM" id="SSF53098">
    <property type="entry name" value="Ribonuclease H-like"/>
    <property type="match status" value="1"/>
</dbReference>
<reference evidence="2 3" key="2">
    <citation type="journal article" date="2021" name="Int. J. Syst. Evol. Microbiol.">
        <title>Roseibium litorale sp. nov., isolated from a tidal flat sediment and proposal for the reclassification of Labrenzia polysiphoniae as Roseibium polysiphoniae comb. nov.</title>
        <authorList>
            <person name="Liu Y."/>
            <person name="Pei T."/>
            <person name="Du J."/>
            <person name="Chao M."/>
            <person name="Deng M.R."/>
            <person name="Zhu H."/>
        </authorList>
    </citation>
    <scope>NUCLEOTIDE SEQUENCE [LARGE SCALE GENOMIC DNA]</scope>
    <source>
        <strain evidence="2 3">4C16A</strain>
    </source>
</reference>
<dbReference type="GO" id="GO:0004527">
    <property type="term" value="F:exonuclease activity"/>
    <property type="evidence" value="ECO:0007669"/>
    <property type="project" value="UniProtKB-KW"/>
</dbReference>
<keyword evidence="3" id="KW-1185">Reference proteome</keyword>
<dbReference type="InterPro" id="IPR013520">
    <property type="entry name" value="Ribonucl_H"/>
</dbReference>
<dbReference type="InterPro" id="IPR012337">
    <property type="entry name" value="RNaseH-like_sf"/>
</dbReference>
<name>A0ABR9CMV7_9HYPH</name>
<gene>
    <name evidence="2" type="ORF">IG616_11460</name>
</gene>
<evidence type="ECO:0000313" key="2">
    <source>
        <dbReference type="EMBL" id="MBD8892170.1"/>
    </source>
</evidence>
<proteinExistence type="predicted"/>
<dbReference type="Proteomes" id="UP000632063">
    <property type="component" value="Unassembled WGS sequence"/>
</dbReference>
<reference evidence="3" key="1">
    <citation type="submission" date="2020-09" db="EMBL/GenBank/DDBJ databases">
        <title>The genome sequence of strain Labrenzia suaedae 4C16A.</title>
        <authorList>
            <person name="Liu Y."/>
        </authorList>
    </citation>
    <scope>NUCLEOTIDE SEQUENCE [LARGE SCALE GENOMIC DNA]</scope>
    <source>
        <strain evidence="3">4C16A</strain>
    </source>
</reference>